<dbReference type="PANTHER" id="PTHR35004">
    <property type="entry name" value="TRANSPOSASE RV3428C-RELATED"/>
    <property type="match status" value="1"/>
</dbReference>
<evidence type="ECO:0000259" key="2">
    <source>
        <dbReference type="PROSITE" id="PS50994"/>
    </source>
</evidence>
<dbReference type="InterPro" id="IPR001584">
    <property type="entry name" value="Integrase_cat-core"/>
</dbReference>
<keyword evidence="4" id="KW-1185">Reference proteome</keyword>
<dbReference type="GO" id="GO:0015074">
    <property type="term" value="P:DNA integration"/>
    <property type="evidence" value="ECO:0007669"/>
    <property type="project" value="InterPro"/>
</dbReference>
<dbReference type="GO" id="GO:0003676">
    <property type="term" value="F:nucleic acid binding"/>
    <property type="evidence" value="ECO:0007669"/>
    <property type="project" value="InterPro"/>
</dbReference>
<evidence type="ECO:0000313" key="4">
    <source>
        <dbReference type="Proteomes" id="UP000253495"/>
    </source>
</evidence>
<protein>
    <submittedName>
        <fullName evidence="3">Transposase</fullName>
    </submittedName>
</protein>
<accession>A0A368VIP2</accession>
<feature type="domain" description="Integrase catalytic" evidence="2">
    <location>
        <begin position="108"/>
        <end position="282"/>
    </location>
</feature>
<proteinExistence type="inferred from homology"/>
<dbReference type="InterPro" id="IPR054353">
    <property type="entry name" value="IstA-like_C"/>
</dbReference>
<name>A0A368VIP2_9ACTN</name>
<dbReference type="NCBIfam" id="NF033546">
    <property type="entry name" value="transpos_IS21"/>
    <property type="match status" value="1"/>
</dbReference>
<dbReference type="Pfam" id="PF13683">
    <property type="entry name" value="rve_3"/>
    <property type="match status" value="1"/>
</dbReference>
<reference evidence="3 4" key="1">
    <citation type="submission" date="2018-07" db="EMBL/GenBank/DDBJ databases">
        <title>Genomic Encyclopedia of Type Strains, Phase III (KMG-III): the genomes of soil and plant-associated and newly described type strains.</title>
        <authorList>
            <person name="Whitman W."/>
        </authorList>
    </citation>
    <scope>NUCLEOTIDE SEQUENCE [LARGE SCALE GENOMIC DNA]</scope>
    <source>
        <strain evidence="3 4">CECT 8575</strain>
    </source>
</reference>
<dbReference type="EMBL" id="QPJC01000009">
    <property type="protein sequence ID" value="RCW41081.1"/>
    <property type="molecule type" value="Genomic_DNA"/>
</dbReference>
<dbReference type="SUPFAM" id="SSF53098">
    <property type="entry name" value="Ribonuclease H-like"/>
    <property type="match status" value="1"/>
</dbReference>
<dbReference type="PANTHER" id="PTHR35004:SF8">
    <property type="entry name" value="TRANSPOSASE RV3428C-RELATED"/>
    <property type="match status" value="1"/>
</dbReference>
<dbReference type="AlphaFoldDB" id="A0A368VIP2"/>
<dbReference type="PROSITE" id="PS50994">
    <property type="entry name" value="INTEGRASE"/>
    <property type="match status" value="1"/>
</dbReference>
<sequence length="406" mass="45183">MEDWAEIRRLHRAEGLSIKAITRRLRISRNTVRKALSSHEPPRYVRAGGGSIVDAVEPQIRALLSEFPDMPTSVIMERVGWGRGKTVFFERVQRLRPLYRPPDPASRTEYQPGELAQCDLWFPPVDIPLGYEQVGRPPVLVLVSGYSRVIAAVMVPSRQAGDLLAGHWRLLSGWGRVPKVLVWDNEAAIGSWRGGKPQLTETMAAFRGTLGIKVIQCRPGDPEAKGLVERANGYLATSFLPGRSFAGPADFNTQLADWLQRANQRHHRRLGCRPSQRWAADRAAMLALPPVTPTVGWQQAVRLPRDHYVHVDGNDYSAHPSVIGRRVQVTADLEQVVVTCDGAEVARHARCWAKQHSLTDPAHAAAAAQLRQARRLSPVRPAEAAVEHRCLADYDRLLGLDDEEIA</sequence>
<gene>
    <name evidence="3" type="ORF">DFQ14_109158</name>
</gene>
<dbReference type="Proteomes" id="UP000253495">
    <property type="component" value="Unassembled WGS sequence"/>
</dbReference>
<dbReference type="Pfam" id="PF22483">
    <property type="entry name" value="Mu-transpos_C_2"/>
    <property type="match status" value="1"/>
</dbReference>
<evidence type="ECO:0000256" key="1">
    <source>
        <dbReference type="ARBA" id="ARBA00009277"/>
    </source>
</evidence>
<evidence type="ECO:0000313" key="3">
    <source>
        <dbReference type="EMBL" id="RCW41081.1"/>
    </source>
</evidence>
<dbReference type="InterPro" id="IPR036397">
    <property type="entry name" value="RNaseH_sf"/>
</dbReference>
<dbReference type="InterPro" id="IPR012337">
    <property type="entry name" value="RNaseH-like_sf"/>
</dbReference>
<organism evidence="3 4">
    <name type="scientific">Halopolyspora algeriensis</name>
    <dbReference type="NCBI Taxonomy" id="1500506"/>
    <lineage>
        <taxon>Bacteria</taxon>
        <taxon>Bacillati</taxon>
        <taxon>Actinomycetota</taxon>
        <taxon>Actinomycetes</taxon>
        <taxon>Actinomycetes incertae sedis</taxon>
        <taxon>Halopolyspora</taxon>
    </lineage>
</organism>
<comment type="caution">
    <text evidence="3">The sequence shown here is derived from an EMBL/GenBank/DDBJ whole genome shotgun (WGS) entry which is preliminary data.</text>
</comment>
<comment type="similarity">
    <text evidence="1">Belongs to the transposase IS21/IS408/IS1162 family.</text>
</comment>
<dbReference type="Gene3D" id="3.30.420.10">
    <property type="entry name" value="Ribonuclease H-like superfamily/Ribonuclease H"/>
    <property type="match status" value="1"/>
</dbReference>